<sequence length="310" mass="34528">MASFASRILALGVALLCTNPIAGFVRPPKGKNIASTDKHLSLSQLSRGPARSLLFYKHLDDDERLAERLPLSTADIARLSEMRSRQQTIPIMILDAMLPGQHLEFGSDDPRFGKLIEHVLSEGSTEMGMIGLNPHTGSPLNIGVTLTVEKENMNFNPLTRQLTLAAKGRHRFEVQGEPWLDETKSFYMADVEIVDNREESMSDQDKHMAVDLAERIPTLFESWLRWVVKSGKSTTEDMEKRIKDLGPMPEEVGKRAVWVAGLVNSAPSLEACVEVRPAMLACHNDFQRTNLAVIALESSIDHLSGERLLF</sequence>
<dbReference type="InterPro" id="IPR015947">
    <property type="entry name" value="PUA-like_sf"/>
</dbReference>
<dbReference type="EMBL" id="HBKQ01001699">
    <property type="protein sequence ID" value="CAE2202183.1"/>
    <property type="molecule type" value="Transcribed_RNA"/>
</dbReference>
<protein>
    <recommendedName>
        <fullName evidence="3">Lon N-terminal domain-containing protein</fullName>
    </recommendedName>
</protein>
<reference evidence="2" key="1">
    <citation type="submission" date="2021-01" db="EMBL/GenBank/DDBJ databases">
        <authorList>
            <person name="Corre E."/>
            <person name="Pelletier E."/>
            <person name="Niang G."/>
            <person name="Scheremetjew M."/>
            <person name="Finn R."/>
            <person name="Kale V."/>
            <person name="Holt S."/>
            <person name="Cochrane G."/>
            <person name="Meng A."/>
            <person name="Brown T."/>
            <person name="Cohen L."/>
        </authorList>
    </citation>
    <scope>NUCLEOTIDE SEQUENCE</scope>
    <source>
        <strain evidence="2">Isolate 1302-5</strain>
    </source>
</reference>
<dbReference type="InterPro" id="IPR046336">
    <property type="entry name" value="Lon_prtase_N_sf"/>
</dbReference>
<proteinExistence type="predicted"/>
<evidence type="ECO:0000256" key="1">
    <source>
        <dbReference type="SAM" id="SignalP"/>
    </source>
</evidence>
<keyword evidence="1" id="KW-0732">Signal</keyword>
<name>A0A7S4HKN3_9STRA</name>
<dbReference type="AlphaFoldDB" id="A0A7S4HKN3"/>
<gene>
    <name evidence="2" type="ORF">OAUR00152_LOCUS1170</name>
</gene>
<accession>A0A7S4HKN3</accession>
<evidence type="ECO:0008006" key="3">
    <source>
        <dbReference type="Google" id="ProtNLM"/>
    </source>
</evidence>
<dbReference type="SUPFAM" id="SSF88697">
    <property type="entry name" value="PUA domain-like"/>
    <property type="match status" value="1"/>
</dbReference>
<feature type="chain" id="PRO_5031310106" description="Lon N-terminal domain-containing protein" evidence="1">
    <location>
        <begin position="24"/>
        <end position="310"/>
    </location>
</feature>
<dbReference type="Gene3D" id="2.30.130.40">
    <property type="entry name" value="LON domain-like"/>
    <property type="match status" value="1"/>
</dbReference>
<organism evidence="2">
    <name type="scientific">Odontella aurita</name>
    <dbReference type="NCBI Taxonomy" id="265563"/>
    <lineage>
        <taxon>Eukaryota</taxon>
        <taxon>Sar</taxon>
        <taxon>Stramenopiles</taxon>
        <taxon>Ochrophyta</taxon>
        <taxon>Bacillariophyta</taxon>
        <taxon>Mediophyceae</taxon>
        <taxon>Biddulphiophycidae</taxon>
        <taxon>Eupodiscales</taxon>
        <taxon>Odontellaceae</taxon>
        <taxon>Odontella</taxon>
    </lineage>
</organism>
<feature type="signal peptide" evidence="1">
    <location>
        <begin position="1"/>
        <end position="23"/>
    </location>
</feature>
<evidence type="ECO:0000313" key="2">
    <source>
        <dbReference type="EMBL" id="CAE2202183.1"/>
    </source>
</evidence>